<gene>
    <name evidence="1" type="ordered locus">Arcpr_0563</name>
</gene>
<dbReference type="STRING" id="572546.Arcpr_0563"/>
<accession>D2RH53</accession>
<dbReference type="PaxDb" id="572546-Arcpr_0563"/>
<dbReference type="Proteomes" id="UP000001901">
    <property type="component" value="Chromosome"/>
</dbReference>
<protein>
    <submittedName>
        <fullName evidence="1">Uncharacterized protein</fullName>
    </submittedName>
</protein>
<dbReference type="eggNOG" id="arCOG06109">
    <property type="taxonomic scope" value="Archaea"/>
</dbReference>
<dbReference type="EMBL" id="CP001857">
    <property type="protein sequence ID" value="ADB57628.1"/>
    <property type="molecule type" value="Genomic_DNA"/>
</dbReference>
<evidence type="ECO:0000313" key="1">
    <source>
        <dbReference type="EMBL" id="ADB57628.1"/>
    </source>
</evidence>
<organism evidence="1 2">
    <name type="scientific">Archaeoglobus profundus (strain DSM 5631 / JCM 9629 / NBRC 100127 / Av18)</name>
    <dbReference type="NCBI Taxonomy" id="572546"/>
    <lineage>
        <taxon>Archaea</taxon>
        <taxon>Methanobacteriati</taxon>
        <taxon>Methanobacteriota</taxon>
        <taxon>Archaeoglobi</taxon>
        <taxon>Archaeoglobales</taxon>
        <taxon>Archaeoglobaceae</taxon>
        <taxon>Archaeoglobus</taxon>
    </lineage>
</organism>
<keyword evidence="2" id="KW-1185">Reference proteome</keyword>
<dbReference type="AlphaFoldDB" id="D2RH53"/>
<name>D2RH53_ARCPA</name>
<dbReference type="GeneID" id="8739222"/>
<proteinExistence type="predicted"/>
<dbReference type="KEGG" id="apo:Arcpr_0563"/>
<sequence length="137" mass="15562">MFAYPIEVATDLYVSKVGGFSPELEKNEIGINIDAIYSNTSIIANETYAKIRFLGERAKPFFFRESYRVIGLEPNMEGFEYSQNGEVVFSESLANSLGTYIGKDVIINTVETFRLNIDIITLVKKCLESQRGEKRRL</sequence>
<dbReference type="RefSeq" id="WP_012939964.1">
    <property type="nucleotide sequence ID" value="NC_013741.1"/>
</dbReference>
<reference evidence="1 2" key="1">
    <citation type="journal article" date="2010" name="Stand. Genomic Sci.">
        <title>Complete genome sequence of Archaeoglobus profundus type strain (AV18).</title>
        <authorList>
            <person name="von Jan M."/>
            <person name="Lapidus A."/>
            <person name="Del Rio T.G."/>
            <person name="Copeland A."/>
            <person name="Tice H."/>
            <person name="Cheng J.F."/>
            <person name="Lucas S."/>
            <person name="Chen F."/>
            <person name="Nolan M."/>
            <person name="Goodwin L."/>
            <person name="Han C."/>
            <person name="Pitluck S."/>
            <person name="Liolios K."/>
            <person name="Ivanova N."/>
            <person name="Mavromatis K."/>
            <person name="Ovchinnikova G."/>
            <person name="Chertkov O."/>
            <person name="Pati A."/>
            <person name="Chen A."/>
            <person name="Palaniappan K."/>
            <person name="Land M."/>
            <person name="Hauser L."/>
            <person name="Chang Y.J."/>
            <person name="Jeffries C.D."/>
            <person name="Saunders E."/>
            <person name="Brettin T."/>
            <person name="Detter J.C."/>
            <person name="Chain P."/>
            <person name="Eichinger K."/>
            <person name="Huber H."/>
            <person name="Spring S."/>
            <person name="Rohde M."/>
            <person name="Goker M."/>
            <person name="Wirth R."/>
            <person name="Woyke T."/>
            <person name="Bristow J."/>
            <person name="Eisen J.A."/>
            <person name="Markowitz V."/>
            <person name="Hugenholtz P."/>
            <person name="Kyrpides N.C."/>
            <person name="Klenk H.P."/>
        </authorList>
    </citation>
    <scope>NUCLEOTIDE SEQUENCE [LARGE SCALE GENOMIC DNA]</scope>
    <source>
        <strain evidence="2">DSM 5631 / JCM 9629 / NBRC 100127 / Av18</strain>
    </source>
</reference>
<evidence type="ECO:0000313" key="2">
    <source>
        <dbReference type="Proteomes" id="UP000001901"/>
    </source>
</evidence>
<dbReference type="HOGENOM" id="CLU_1801624_0_0_2"/>
<dbReference type="OrthoDB" id="50304at2157"/>